<evidence type="ECO:0000313" key="4">
    <source>
        <dbReference type="Proteomes" id="UP000199820"/>
    </source>
</evidence>
<protein>
    <submittedName>
        <fullName evidence="3">Predicted arabinose efflux permease, MFS family</fullName>
    </submittedName>
</protein>
<dbReference type="Pfam" id="PF07690">
    <property type="entry name" value="MFS_1"/>
    <property type="match status" value="1"/>
</dbReference>
<feature type="transmembrane region" description="Helical" evidence="2">
    <location>
        <begin position="605"/>
        <end position="626"/>
    </location>
</feature>
<feature type="transmembrane region" description="Helical" evidence="2">
    <location>
        <begin position="862"/>
        <end position="885"/>
    </location>
</feature>
<feature type="transmembrane region" description="Helical" evidence="2">
    <location>
        <begin position="466"/>
        <end position="487"/>
    </location>
</feature>
<dbReference type="GO" id="GO:0022857">
    <property type="term" value="F:transmembrane transporter activity"/>
    <property type="evidence" value="ECO:0007669"/>
    <property type="project" value="InterPro"/>
</dbReference>
<organism evidence="3 4">
    <name type="scientific">[Clostridium] aminophilum</name>
    <dbReference type="NCBI Taxonomy" id="1526"/>
    <lineage>
        <taxon>Bacteria</taxon>
        <taxon>Bacillati</taxon>
        <taxon>Bacillota</taxon>
        <taxon>Clostridia</taxon>
        <taxon>Lachnospirales</taxon>
        <taxon>Lachnospiraceae</taxon>
    </lineage>
</organism>
<dbReference type="SUPFAM" id="SSF103190">
    <property type="entry name" value="Sensory domain-like"/>
    <property type="match status" value="1"/>
</dbReference>
<feature type="transmembrane region" description="Helical" evidence="2">
    <location>
        <begin position="647"/>
        <end position="666"/>
    </location>
</feature>
<dbReference type="EMBL" id="FOIL01000057">
    <property type="protein sequence ID" value="SET87109.1"/>
    <property type="molecule type" value="Genomic_DNA"/>
</dbReference>
<feature type="transmembrane region" description="Helical" evidence="2">
    <location>
        <begin position="282"/>
        <end position="300"/>
    </location>
</feature>
<evidence type="ECO:0000256" key="2">
    <source>
        <dbReference type="SAM" id="Phobius"/>
    </source>
</evidence>
<dbReference type="InterPro" id="IPR036259">
    <property type="entry name" value="MFS_trans_sf"/>
</dbReference>
<keyword evidence="2" id="KW-0472">Membrane</keyword>
<dbReference type="GO" id="GO:0005886">
    <property type="term" value="C:plasma membrane"/>
    <property type="evidence" value="ECO:0007669"/>
    <property type="project" value="UniProtKB-SubCell"/>
</dbReference>
<dbReference type="Gene3D" id="1.20.1250.20">
    <property type="entry name" value="MFS general substrate transporter like domains"/>
    <property type="match status" value="1"/>
</dbReference>
<sequence length="902" mass="101748">MRKKLCLIISILAAIFVFIGAQRPHYFPFARSIELDQSNVLDVAEYENGMTAIWDKQLLFATHDRELINVFSTDINGVQSEPRAVASDGENVYAIVGEIYNDYNFYINEKLLKYSSSGRYLGELYIQNYDENQCINSNQLKDVVVRDGYAYITQIQDRDVRLIRVSADPVNEDSETENTVMASFTAPETIQAGEYRIDENRIEIYNRFGEVYYYDMSEHELSFHPDIIHTQFHNQSWSASITFSAFTRIMDILYYLGAVILVITVLYAVFRIVSAGYLIRYRTVIAFIVLFLSVVAYYTGMTLKDFDEEHRLRTISAAESVTAGFRYFAMDELGVLGGKEPEDFKTKELRDRTEWIGPYLQEVCRANGKEMGMYAQIYAFDKDGEAYLIADSYNENILGTRYTDLSISAEDSPGSSHRMGYTIEKEVDGVYVFFHAPIYDKDDNIIGFLEMGSEYGKLRYDRIRSVIGAAMQLVSFVVFAVMLLDVIRKYSRELMEYAAIRKSQPREAKYCLSNTYDFLVTGLVYMDGMMMVMAVSSISANSDIDMALLFAIPFTAYRIGSWLGSVITSMLLGRFGERRMGVASAIISAASFAGMVFSIGRGNIYLFAACKFLEGIFLESVLYALAEGIPYEIEDMDRRNKKIAESQSATEAATLIFTMIAGLVASSLGFSWMYGIGVVVCVLLIPFSFVIFEDEEEDEEVKTLQVWKAFARPHALIYIILMVLTISFATSYDEYLFPLISENAGLTEIEMTSIGVFSVTITYFAESIVEIFNKWHPLKAMITALSVCGIAIMLLILNTNIVFATIVLFIVCVMIRVVEVHRISWLIGLTANDGVEGKDVLENYFALEDGFKVLHGPVLGPLFTVSSSVAAGFLGLLCLVSPRVYGMIAEKMKTNNLNEEDN</sequence>
<dbReference type="InterPro" id="IPR011701">
    <property type="entry name" value="MFS"/>
</dbReference>
<feature type="transmembrane region" description="Helical" evidence="2">
    <location>
        <begin position="752"/>
        <end position="772"/>
    </location>
</feature>
<dbReference type="OrthoDB" id="2010084at2"/>
<feature type="transmembrane region" description="Helical" evidence="2">
    <location>
        <begin position="580"/>
        <end position="599"/>
    </location>
</feature>
<dbReference type="SUPFAM" id="SSF103473">
    <property type="entry name" value="MFS general substrate transporter"/>
    <property type="match status" value="1"/>
</dbReference>
<gene>
    <name evidence="3" type="ORF">SAMN04487771_105712</name>
</gene>
<accession>A0A1I0HSH7</accession>
<evidence type="ECO:0000313" key="3">
    <source>
        <dbReference type="EMBL" id="SET87109.1"/>
    </source>
</evidence>
<keyword evidence="2" id="KW-1133">Transmembrane helix</keyword>
<feature type="transmembrane region" description="Helical" evidence="2">
    <location>
        <begin position="672"/>
        <end position="692"/>
    </location>
</feature>
<keyword evidence="2" id="KW-0812">Transmembrane</keyword>
<feature type="transmembrane region" description="Helical" evidence="2">
    <location>
        <begin position="713"/>
        <end position="732"/>
    </location>
</feature>
<dbReference type="InterPro" id="IPR029151">
    <property type="entry name" value="Sensor-like_sf"/>
</dbReference>
<dbReference type="Proteomes" id="UP000199820">
    <property type="component" value="Unassembled WGS sequence"/>
</dbReference>
<dbReference type="STRING" id="1526.SAMN02910262_02231"/>
<name>A0A1I0HSH7_9FIRM</name>
<keyword evidence="4" id="KW-1185">Reference proteome</keyword>
<feature type="transmembrane region" description="Helical" evidence="2">
    <location>
        <begin position="784"/>
        <end position="817"/>
    </location>
</feature>
<proteinExistence type="predicted"/>
<comment type="subcellular location">
    <subcellularLocation>
        <location evidence="1">Cell membrane</location>
        <topology evidence="1">Multi-pass membrane protein</topology>
    </subcellularLocation>
</comment>
<feature type="transmembrane region" description="Helical" evidence="2">
    <location>
        <begin position="252"/>
        <end position="270"/>
    </location>
</feature>
<feature type="transmembrane region" description="Helical" evidence="2">
    <location>
        <begin position="546"/>
        <end position="568"/>
    </location>
</feature>
<reference evidence="3 4" key="1">
    <citation type="submission" date="2016-10" db="EMBL/GenBank/DDBJ databases">
        <authorList>
            <person name="de Groot N.N."/>
        </authorList>
    </citation>
    <scope>NUCLEOTIDE SEQUENCE [LARGE SCALE GENOMIC DNA]</scope>
    <source>
        <strain evidence="3 4">KH1P1</strain>
    </source>
</reference>
<evidence type="ECO:0000256" key="1">
    <source>
        <dbReference type="ARBA" id="ARBA00004651"/>
    </source>
</evidence>
<dbReference type="eggNOG" id="COG2271">
    <property type="taxonomic scope" value="Bacteria"/>
</dbReference>
<dbReference type="AlphaFoldDB" id="A0A1I0HSH7"/>